<dbReference type="NCBIfam" id="NF047686">
    <property type="entry name" value="IsaB_fam"/>
    <property type="match status" value="1"/>
</dbReference>
<evidence type="ECO:0000256" key="1">
    <source>
        <dbReference type="ARBA" id="ARBA00004613"/>
    </source>
</evidence>
<evidence type="ECO:0000313" key="7">
    <source>
        <dbReference type="EMBL" id="RIO44968.1"/>
    </source>
</evidence>
<evidence type="ECO:0000256" key="6">
    <source>
        <dbReference type="SAM" id="SignalP"/>
    </source>
</evidence>
<proteinExistence type="inferred from homology"/>
<keyword evidence="3 6" id="KW-0732">Signal</keyword>
<evidence type="ECO:0000256" key="5">
    <source>
        <dbReference type="ARBA" id="ARBA00093792"/>
    </source>
</evidence>
<accession>A0A418JHV9</accession>
<dbReference type="EMBL" id="QXVO01000025">
    <property type="protein sequence ID" value="RIO44968.1"/>
    <property type="molecule type" value="Genomic_DNA"/>
</dbReference>
<comment type="caution">
    <text evidence="7">The sequence shown here is derived from an EMBL/GenBank/DDBJ whole genome shotgun (WGS) entry which is preliminary data.</text>
</comment>
<dbReference type="InterPro" id="IPR058086">
    <property type="entry name" value="IsaB"/>
</dbReference>
<evidence type="ECO:0000313" key="8">
    <source>
        <dbReference type="Proteomes" id="UP000285625"/>
    </source>
</evidence>
<reference evidence="7 8" key="1">
    <citation type="journal article" date="2016" name="Front. Microbiol.">
        <title>Comprehensive Phylogenetic Analysis of Bovine Non-aureus Staphylococci Species Based on Whole-Genome Sequencing.</title>
        <authorList>
            <person name="Naushad S."/>
            <person name="Barkema H.W."/>
            <person name="Luby C."/>
            <person name="Condas L.A."/>
            <person name="Nobrega D.B."/>
            <person name="Carson D.A."/>
            <person name="De Buck J."/>
        </authorList>
    </citation>
    <scope>NUCLEOTIDE SEQUENCE [LARGE SCALE GENOMIC DNA]</scope>
    <source>
        <strain evidence="7 8">SNUC 5959</strain>
    </source>
</reference>
<name>A0A418JHV9_STAHY</name>
<feature type="signal peptide" evidence="6">
    <location>
        <begin position="1"/>
        <end position="21"/>
    </location>
</feature>
<dbReference type="RefSeq" id="WP_119635626.1">
    <property type="nucleotide sequence ID" value="NZ_QXVO01000025.1"/>
</dbReference>
<evidence type="ECO:0000256" key="3">
    <source>
        <dbReference type="ARBA" id="ARBA00022729"/>
    </source>
</evidence>
<gene>
    <name evidence="7" type="ORF">BUZ57_08485</name>
</gene>
<feature type="chain" id="PRO_5039390498" description="Immunodominant staphylococcal antigen B" evidence="6">
    <location>
        <begin position="22"/>
        <end position="165"/>
    </location>
</feature>
<organism evidence="7 8">
    <name type="scientific">Staphylococcus hyicus</name>
    <dbReference type="NCBI Taxonomy" id="1284"/>
    <lineage>
        <taxon>Bacteria</taxon>
        <taxon>Bacillati</taxon>
        <taxon>Bacillota</taxon>
        <taxon>Bacilli</taxon>
        <taxon>Bacillales</taxon>
        <taxon>Staphylococcaceae</taxon>
        <taxon>Staphylococcus</taxon>
    </lineage>
</organism>
<dbReference type="AlphaFoldDB" id="A0A418JHV9"/>
<dbReference type="Proteomes" id="UP000285625">
    <property type="component" value="Unassembled WGS sequence"/>
</dbReference>
<comment type="similarity">
    <text evidence="4">Belongs to the IsaB family.</text>
</comment>
<comment type="subcellular location">
    <subcellularLocation>
        <location evidence="1">Secreted</location>
    </subcellularLocation>
</comment>
<protein>
    <recommendedName>
        <fullName evidence="5">Immunodominant staphylococcal antigen B</fullName>
    </recommendedName>
</protein>
<keyword evidence="2" id="KW-0964">Secreted</keyword>
<evidence type="ECO:0000256" key="4">
    <source>
        <dbReference type="ARBA" id="ARBA00093777"/>
    </source>
</evidence>
<sequence>MFKMSKVVLATSILLTGVSFNALPTESSVAQVAVTPYYTYTGYAGQNAKFVTNKTFIQALKFNNVTINNVKVDARDPKYKATDPYYFKKKYDQVIEYINHKPTAITFSVTNKSLKVSDVKKAYANYPMAHDSIHRGMTYNVNGKKISFVYNGNDVTSVIIGRYHA</sequence>
<evidence type="ECO:0000256" key="2">
    <source>
        <dbReference type="ARBA" id="ARBA00022525"/>
    </source>
</evidence>